<evidence type="ECO:0000256" key="1">
    <source>
        <dbReference type="SAM" id="Coils"/>
    </source>
</evidence>
<proteinExistence type="predicted"/>
<keyword evidence="3" id="KW-0812">Transmembrane</keyword>
<organism evidence="4 5">
    <name type="scientific">Crepidotus variabilis</name>
    <dbReference type="NCBI Taxonomy" id="179855"/>
    <lineage>
        <taxon>Eukaryota</taxon>
        <taxon>Fungi</taxon>
        <taxon>Dikarya</taxon>
        <taxon>Basidiomycota</taxon>
        <taxon>Agaricomycotina</taxon>
        <taxon>Agaricomycetes</taxon>
        <taxon>Agaricomycetidae</taxon>
        <taxon>Agaricales</taxon>
        <taxon>Agaricineae</taxon>
        <taxon>Crepidotaceae</taxon>
        <taxon>Crepidotus</taxon>
    </lineage>
</organism>
<keyword evidence="5" id="KW-1185">Reference proteome</keyword>
<protein>
    <submittedName>
        <fullName evidence="4">Uncharacterized protein</fullName>
    </submittedName>
</protein>
<evidence type="ECO:0000313" key="4">
    <source>
        <dbReference type="EMBL" id="KAF9531571.1"/>
    </source>
</evidence>
<evidence type="ECO:0000256" key="2">
    <source>
        <dbReference type="SAM" id="MobiDB-lite"/>
    </source>
</evidence>
<dbReference type="EMBL" id="MU157834">
    <property type="protein sequence ID" value="KAF9531571.1"/>
    <property type="molecule type" value="Genomic_DNA"/>
</dbReference>
<feature type="compositionally biased region" description="Basic and acidic residues" evidence="2">
    <location>
        <begin position="77"/>
        <end position="90"/>
    </location>
</feature>
<evidence type="ECO:0000256" key="3">
    <source>
        <dbReference type="SAM" id="Phobius"/>
    </source>
</evidence>
<sequence>MAKLPIDELLRFHKAAEEEIQKLKKEYQSLHTSVLHNPGNAEEEIEKLKEQSRSLHTSILHHLEEFEAAQNNDIHEVPQENQDDPERTGIQEHGPTRQQEQEDRKRKEAEQEARRVRLLMKQLSLLSMTKMAGMVLAALLLALFLELLGWFIMTGLFVTFYKDPHCASEHCLGYFFPGFTTLEYCGCKSSSLQNPTTIEAKTHSVFLDLQSINGRIFGGKNQNPTIVATGTLVQMGDRKVG</sequence>
<feature type="coiled-coil region" evidence="1">
    <location>
        <begin position="6"/>
        <end position="33"/>
    </location>
</feature>
<evidence type="ECO:0000313" key="5">
    <source>
        <dbReference type="Proteomes" id="UP000807306"/>
    </source>
</evidence>
<gene>
    <name evidence="4" type="ORF">CPB83DRAFT_881231</name>
</gene>
<feature type="transmembrane region" description="Helical" evidence="3">
    <location>
        <begin position="131"/>
        <end position="161"/>
    </location>
</feature>
<dbReference type="AlphaFoldDB" id="A0A9P6JSQ4"/>
<feature type="compositionally biased region" description="Basic and acidic residues" evidence="2">
    <location>
        <begin position="99"/>
        <end position="109"/>
    </location>
</feature>
<keyword evidence="3" id="KW-1133">Transmembrane helix</keyword>
<reference evidence="4" key="1">
    <citation type="submission" date="2020-11" db="EMBL/GenBank/DDBJ databases">
        <authorList>
            <consortium name="DOE Joint Genome Institute"/>
            <person name="Ahrendt S."/>
            <person name="Riley R."/>
            <person name="Andreopoulos W."/>
            <person name="Labutti K."/>
            <person name="Pangilinan J."/>
            <person name="Ruiz-Duenas F.J."/>
            <person name="Barrasa J.M."/>
            <person name="Sanchez-Garcia M."/>
            <person name="Camarero S."/>
            <person name="Miyauchi S."/>
            <person name="Serrano A."/>
            <person name="Linde D."/>
            <person name="Babiker R."/>
            <person name="Drula E."/>
            <person name="Ayuso-Fernandez I."/>
            <person name="Pacheco R."/>
            <person name="Padilla G."/>
            <person name="Ferreira P."/>
            <person name="Barriuso J."/>
            <person name="Kellner H."/>
            <person name="Castanera R."/>
            <person name="Alfaro M."/>
            <person name="Ramirez L."/>
            <person name="Pisabarro A.G."/>
            <person name="Kuo A."/>
            <person name="Tritt A."/>
            <person name="Lipzen A."/>
            <person name="He G."/>
            <person name="Yan M."/>
            <person name="Ng V."/>
            <person name="Cullen D."/>
            <person name="Martin F."/>
            <person name="Rosso M.-N."/>
            <person name="Henrissat B."/>
            <person name="Hibbett D."/>
            <person name="Martinez A.T."/>
            <person name="Grigoriev I.V."/>
        </authorList>
    </citation>
    <scope>NUCLEOTIDE SEQUENCE</scope>
    <source>
        <strain evidence="4">CBS 506.95</strain>
    </source>
</reference>
<feature type="region of interest" description="Disordered" evidence="2">
    <location>
        <begin position="77"/>
        <end position="109"/>
    </location>
</feature>
<keyword evidence="3" id="KW-0472">Membrane</keyword>
<accession>A0A9P6JSQ4</accession>
<comment type="caution">
    <text evidence="4">The sequence shown here is derived from an EMBL/GenBank/DDBJ whole genome shotgun (WGS) entry which is preliminary data.</text>
</comment>
<name>A0A9P6JSQ4_9AGAR</name>
<dbReference type="Proteomes" id="UP000807306">
    <property type="component" value="Unassembled WGS sequence"/>
</dbReference>
<keyword evidence="1" id="KW-0175">Coiled coil</keyword>